<dbReference type="GO" id="GO:0030288">
    <property type="term" value="C:outer membrane-bounded periplasmic space"/>
    <property type="evidence" value="ECO:0007669"/>
    <property type="project" value="TreeGrafter"/>
</dbReference>
<evidence type="ECO:0000256" key="4">
    <source>
        <dbReference type="ARBA" id="ARBA00022496"/>
    </source>
</evidence>
<sequence>MVCGLGLYPVAVADLGGYRDWAVEPRLPDTTIDLGSRSEPNMEVIRALAPDLIVTAQGYGVDEQQMHRLAPVVTLPLYDGSSSPLNVLPAETRRLAAIMGRQNEAEALIQNASHDFDTIAKSMQGRDVPPVAVISLFDDRHVRLYGKGGLFQDVMDRVGVTNAWTGETSDWGFSTASIADLVRLEDALILSLDPVPENVSIRVRQSTLWKNLPAVRNNMIISIPPVWPYGGIGAARRFAHFMAAALNAR</sequence>
<evidence type="ECO:0000313" key="8">
    <source>
        <dbReference type="Proteomes" id="UP000435138"/>
    </source>
</evidence>
<dbReference type="InterPro" id="IPR051313">
    <property type="entry name" value="Bact_iron-sidero_bind"/>
</dbReference>
<dbReference type="Proteomes" id="UP000435138">
    <property type="component" value="Unassembled WGS sequence"/>
</dbReference>
<comment type="similarity">
    <text evidence="2">Belongs to the bacterial solute-binding protein 8 family.</text>
</comment>
<name>A0A6A8AGN7_9HYPH</name>
<dbReference type="PROSITE" id="PS50983">
    <property type="entry name" value="FE_B12_PBP"/>
    <property type="match status" value="1"/>
</dbReference>
<dbReference type="EMBL" id="WIXI01000050">
    <property type="protein sequence ID" value="MQY49038.1"/>
    <property type="molecule type" value="Genomic_DNA"/>
</dbReference>
<dbReference type="Gene3D" id="3.40.50.1980">
    <property type="entry name" value="Nitrogenase molybdenum iron protein domain"/>
    <property type="match status" value="2"/>
</dbReference>
<keyword evidence="4" id="KW-0410">Iron transport</keyword>
<keyword evidence="4" id="KW-0408">Iron</keyword>
<feature type="domain" description="Fe/B12 periplasmic-binding" evidence="6">
    <location>
        <begin position="1"/>
        <end position="249"/>
    </location>
</feature>
<gene>
    <name evidence="7" type="ORF">GAO09_23675</name>
</gene>
<keyword evidence="4" id="KW-0406">Ion transport</keyword>
<accession>A0A6A8AGN7</accession>
<comment type="caution">
    <text evidence="7">The sequence shown here is derived from an EMBL/GenBank/DDBJ whole genome shotgun (WGS) entry which is preliminary data.</text>
</comment>
<evidence type="ECO:0000256" key="3">
    <source>
        <dbReference type="ARBA" id="ARBA00022448"/>
    </source>
</evidence>
<keyword evidence="8" id="KW-1185">Reference proteome</keyword>
<protein>
    <submittedName>
        <fullName evidence="7">ABC transporter substrate-binding protein</fullName>
    </submittedName>
</protein>
<dbReference type="PRINTS" id="PR01715">
    <property type="entry name" value="FERRIBNDNGPP"/>
</dbReference>
<evidence type="ECO:0000313" key="7">
    <source>
        <dbReference type="EMBL" id="MQY49038.1"/>
    </source>
</evidence>
<evidence type="ECO:0000256" key="5">
    <source>
        <dbReference type="ARBA" id="ARBA00022729"/>
    </source>
</evidence>
<organism evidence="7 8">
    <name type="scientific">Endobacterium cereale</name>
    <dbReference type="NCBI Taxonomy" id="2663029"/>
    <lineage>
        <taxon>Bacteria</taxon>
        <taxon>Pseudomonadati</taxon>
        <taxon>Pseudomonadota</taxon>
        <taxon>Alphaproteobacteria</taxon>
        <taxon>Hyphomicrobiales</taxon>
        <taxon>Rhizobiaceae</taxon>
        <taxon>Endobacterium</taxon>
    </lineage>
</organism>
<evidence type="ECO:0000256" key="1">
    <source>
        <dbReference type="ARBA" id="ARBA00004196"/>
    </source>
</evidence>
<proteinExistence type="inferred from homology"/>
<dbReference type="PANTHER" id="PTHR30532">
    <property type="entry name" value="IRON III DICITRATE-BINDING PERIPLASMIC PROTEIN"/>
    <property type="match status" value="1"/>
</dbReference>
<evidence type="ECO:0000256" key="2">
    <source>
        <dbReference type="ARBA" id="ARBA00008814"/>
    </source>
</evidence>
<evidence type="ECO:0000259" key="6">
    <source>
        <dbReference type="PROSITE" id="PS50983"/>
    </source>
</evidence>
<dbReference type="AlphaFoldDB" id="A0A6A8AGN7"/>
<dbReference type="SUPFAM" id="SSF53807">
    <property type="entry name" value="Helical backbone' metal receptor"/>
    <property type="match status" value="1"/>
</dbReference>
<dbReference type="PANTHER" id="PTHR30532:SF1">
    <property type="entry name" value="IRON(3+)-HYDROXAMATE-BINDING PROTEIN FHUD"/>
    <property type="match status" value="1"/>
</dbReference>
<reference evidence="7 8" key="1">
    <citation type="submission" date="2019-11" db="EMBL/GenBank/DDBJ databases">
        <title>Genome analysis of Rhizobacterium cereale a novel genus and species isolated from maize roots in North Spain.</title>
        <authorList>
            <person name="Menendez E."/>
            <person name="Flores-Felix J.D."/>
            <person name="Ramirez-Bahena M.-H."/>
            <person name="Igual J.M."/>
            <person name="Garcia-Fraile P."/>
            <person name="Peix A."/>
            <person name="Velazquez E."/>
        </authorList>
    </citation>
    <scope>NUCLEOTIDE SEQUENCE [LARGE SCALE GENOMIC DNA]</scope>
    <source>
        <strain evidence="7 8">RZME27</strain>
    </source>
</reference>
<dbReference type="Pfam" id="PF01497">
    <property type="entry name" value="Peripla_BP_2"/>
    <property type="match status" value="1"/>
</dbReference>
<keyword evidence="3" id="KW-0813">Transport</keyword>
<dbReference type="InterPro" id="IPR002491">
    <property type="entry name" value="ABC_transptr_periplasmic_BD"/>
</dbReference>
<comment type="subcellular location">
    <subcellularLocation>
        <location evidence="1">Cell envelope</location>
    </subcellularLocation>
</comment>
<dbReference type="CDD" id="cd01146">
    <property type="entry name" value="FhuD"/>
    <property type="match status" value="1"/>
</dbReference>
<dbReference type="GO" id="GO:1901678">
    <property type="term" value="P:iron coordination entity transport"/>
    <property type="evidence" value="ECO:0007669"/>
    <property type="project" value="UniProtKB-ARBA"/>
</dbReference>
<keyword evidence="5" id="KW-0732">Signal</keyword>